<keyword evidence="8" id="KW-1185">Reference proteome</keyword>
<feature type="repeat" description="ARM" evidence="6">
    <location>
        <begin position="415"/>
        <end position="442"/>
    </location>
</feature>
<dbReference type="InterPro" id="IPR016024">
    <property type="entry name" value="ARM-type_fold"/>
</dbReference>
<dbReference type="AlphaFoldDB" id="A0A9W7XI75"/>
<evidence type="ECO:0008006" key="9">
    <source>
        <dbReference type="Google" id="ProtNLM"/>
    </source>
</evidence>
<dbReference type="GO" id="GO:0043161">
    <property type="term" value="P:proteasome-mediated ubiquitin-dependent protein catabolic process"/>
    <property type="evidence" value="ECO:0007669"/>
    <property type="project" value="TreeGrafter"/>
</dbReference>
<accession>A0A9W7XI75</accession>
<comment type="caution">
    <text evidence="7">The sequence shown here is derived from an EMBL/GenBank/DDBJ whole genome shotgun (WGS) entry which is preliminary data.</text>
</comment>
<evidence type="ECO:0000256" key="6">
    <source>
        <dbReference type="PROSITE-ProRule" id="PRU00259"/>
    </source>
</evidence>
<dbReference type="PROSITE" id="PS50176">
    <property type="entry name" value="ARM_REPEAT"/>
    <property type="match status" value="3"/>
</dbReference>
<dbReference type="GO" id="GO:0034657">
    <property type="term" value="C:GID complex"/>
    <property type="evidence" value="ECO:0007669"/>
    <property type="project" value="TreeGrafter"/>
</dbReference>
<dbReference type="GO" id="GO:0005634">
    <property type="term" value="C:nucleus"/>
    <property type="evidence" value="ECO:0007669"/>
    <property type="project" value="UniProtKB-SubCell"/>
</dbReference>
<proteinExistence type="predicted"/>
<dbReference type="Pfam" id="PF00514">
    <property type="entry name" value="Arm"/>
    <property type="match status" value="2"/>
</dbReference>
<dbReference type="PANTHER" id="PTHR15651:SF7">
    <property type="entry name" value="ARMADILLO REPEAT-CONTAINING PROTEIN 8"/>
    <property type="match status" value="1"/>
</dbReference>
<evidence type="ECO:0000256" key="5">
    <source>
        <dbReference type="ARBA" id="ARBA00023242"/>
    </source>
</evidence>
<dbReference type="Proteomes" id="UP001145021">
    <property type="component" value="Unassembled WGS sequence"/>
</dbReference>
<feature type="repeat" description="ARM" evidence="6">
    <location>
        <begin position="457"/>
        <end position="484"/>
    </location>
</feature>
<reference evidence="7" key="1">
    <citation type="submission" date="2022-07" db="EMBL/GenBank/DDBJ databases">
        <title>Phylogenomic reconstructions and comparative analyses of Kickxellomycotina fungi.</title>
        <authorList>
            <person name="Reynolds N.K."/>
            <person name="Stajich J.E."/>
            <person name="Barry K."/>
            <person name="Grigoriev I.V."/>
            <person name="Crous P."/>
            <person name="Smith M.E."/>
        </authorList>
    </citation>
    <scope>NUCLEOTIDE SEQUENCE</scope>
    <source>
        <strain evidence="7">NBRC 105413</strain>
    </source>
</reference>
<keyword evidence="5" id="KW-0539">Nucleus</keyword>
<name>A0A9W7XI75_9FUNG</name>
<comment type="subcellular location">
    <subcellularLocation>
        <location evidence="2">Cytoplasm</location>
    </subcellularLocation>
    <subcellularLocation>
        <location evidence="1">Nucleus</location>
    </subcellularLocation>
</comment>
<feature type="repeat" description="ARM" evidence="6">
    <location>
        <begin position="191"/>
        <end position="226"/>
    </location>
</feature>
<evidence type="ECO:0000313" key="8">
    <source>
        <dbReference type="Proteomes" id="UP001145021"/>
    </source>
</evidence>
<keyword evidence="4" id="KW-0677">Repeat</keyword>
<evidence type="ECO:0000256" key="3">
    <source>
        <dbReference type="ARBA" id="ARBA00022490"/>
    </source>
</evidence>
<dbReference type="GO" id="GO:0005737">
    <property type="term" value="C:cytoplasm"/>
    <property type="evidence" value="ECO:0007669"/>
    <property type="project" value="UniProtKB-SubCell"/>
</dbReference>
<organism evidence="7 8">
    <name type="scientific">Coemansia asiatica</name>
    <dbReference type="NCBI Taxonomy" id="1052880"/>
    <lineage>
        <taxon>Eukaryota</taxon>
        <taxon>Fungi</taxon>
        <taxon>Fungi incertae sedis</taxon>
        <taxon>Zoopagomycota</taxon>
        <taxon>Kickxellomycotina</taxon>
        <taxon>Kickxellomycetes</taxon>
        <taxon>Kickxellales</taxon>
        <taxon>Kickxellaceae</taxon>
        <taxon>Coemansia</taxon>
    </lineage>
</organism>
<evidence type="ECO:0000256" key="1">
    <source>
        <dbReference type="ARBA" id="ARBA00004123"/>
    </source>
</evidence>
<evidence type="ECO:0000256" key="2">
    <source>
        <dbReference type="ARBA" id="ARBA00004496"/>
    </source>
</evidence>
<dbReference type="InterPro" id="IPR011989">
    <property type="entry name" value="ARM-like"/>
</dbReference>
<dbReference type="SUPFAM" id="SSF48371">
    <property type="entry name" value="ARM repeat"/>
    <property type="match status" value="2"/>
</dbReference>
<dbReference type="Gene3D" id="1.25.10.10">
    <property type="entry name" value="Leucine-rich Repeat Variant"/>
    <property type="match status" value="4"/>
</dbReference>
<gene>
    <name evidence="7" type="ORF">LPJ64_004288</name>
</gene>
<sequence length="690" mass="72917">MSTISVTHSNYVRLLGSSDPDEVYGALRTIKNNVIGSSTKKTLYIDLQIIPAVSALLTAHSTSVASRVQATAIVGSLARSRDSGAKAAAALASQGVVGALVGQLAENSDERLVEASERALNALLEHGETLSAAVAAATEGALVEQVLAIIDTADTETDLGIHSHARVELAVLIIGRLCVSEARQYMVANTGVIDALVRLLLAPKAHFRLQTATLRALAALSYENAEICAALGAVQGGSVAAAVLRLARATDATLRLHACEVAANLCRMRAVSSRDVQSVAVPALVRLVREADGVAAVQALGYLCHEDTDVQAVARSSGAIDALVARLKAAWSTEEGDFGDPVRGAREAKAAFLALGTVVSTNEECRRAAVDAGAFAHIVRALGHKDAGVRAAACLCARYIVRSVAICRTHAPESGILKPLLSLLHDSNSDVQATAAATLVNLLSDFSPLRVDALKQGLLPTLVQLLEAPAAPVRRNALWAVRNVLIKIDEDTRREVVEGVGIERLLSLSEPGADPAMHEHAVGALRNIVAESTWGIDRLFAARGVPRTLDLLAQLVSQSSAQSDRSVLVHSLYLVNNVAARSDARCCDIAGHQQLMKAVVSHTSSSVSEVAIAALWCINSIASHQREDDSRASLHAPALRRLGVARILSRLLRNQGLPLDVRDRVMSCQDYFPEIGRGSGEDDVEIDEEL</sequence>
<dbReference type="SMART" id="SM00185">
    <property type="entry name" value="ARM"/>
    <property type="match status" value="9"/>
</dbReference>
<dbReference type="InterPro" id="IPR038739">
    <property type="entry name" value="ARMC8/Vid28"/>
</dbReference>
<evidence type="ECO:0000313" key="7">
    <source>
        <dbReference type="EMBL" id="KAJ1644000.1"/>
    </source>
</evidence>
<protein>
    <recommendedName>
        <fullName evidence="9">Armadillo repeat-containing protein 8</fullName>
    </recommendedName>
</protein>
<dbReference type="InterPro" id="IPR000225">
    <property type="entry name" value="Armadillo"/>
</dbReference>
<keyword evidence="3" id="KW-0963">Cytoplasm</keyword>
<dbReference type="PANTHER" id="PTHR15651">
    <property type="entry name" value="ARMADILLO REPEAT-CONTAINING PROTEIN 8"/>
    <property type="match status" value="1"/>
</dbReference>
<dbReference type="EMBL" id="JANBOH010000201">
    <property type="protein sequence ID" value="KAJ1644000.1"/>
    <property type="molecule type" value="Genomic_DNA"/>
</dbReference>
<evidence type="ECO:0000256" key="4">
    <source>
        <dbReference type="ARBA" id="ARBA00022737"/>
    </source>
</evidence>